<comment type="caution">
    <text evidence="3">The sequence shown here is derived from an EMBL/GenBank/DDBJ whole genome shotgun (WGS) entry which is preliminary data.</text>
</comment>
<organism evidence="3 4">
    <name type="scientific">Streptosporangium algeriense</name>
    <dbReference type="NCBI Taxonomy" id="1682748"/>
    <lineage>
        <taxon>Bacteria</taxon>
        <taxon>Bacillati</taxon>
        <taxon>Actinomycetota</taxon>
        <taxon>Actinomycetes</taxon>
        <taxon>Streptosporangiales</taxon>
        <taxon>Streptosporangiaceae</taxon>
        <taxon>Streptosporangium</taxon>
    </lineage>
</organism>
<comment type="similarity">
    <text evidence="1">Belongs to the UPF0312 family.</text>
</comment>
<evidence type="ECO:0000313" key="3">
    <source>
        <dbReference type="EMBL" id="MFD0887768.1"/>
    </source>
</evidence>
<sequence length="204" mass="21599">MDPEETDPEKTDIVTGTYPLGPGNGPLLVRTTRTGLGARAGHDLTLEATRWHGEAVVDVEDPARSSVSVEVDATSFEVREGAGGVKPLSDADRREIVRNIREKVLGTARHPVITFRSSLVAGTAEAFRVEGDLTLAGATRPVTVDALLADGRVRGSVTLTQSRWGIRPYSALFGALRLSDDVGVWFDLALSPDALSQGTPSPGA</sequence>
<evidence type="ECO:0000259" key="2">
    <source>
        <dbReference type="SMART" id="SM00867"/>
    </source>
</evidence>
<dbReference type="Proteomes" id="UP001597024">
    <property type="component" value="Unassembled WGS sequence"/>
</dbReference>
<dbReference type="PANTHER" id="PTHR34406">
    <property type="entry name" value="PROTEIN YCEI"/>
    <property type="match status" value="1"/>
</dbReference>
<proteinExistence type="inferred from homology"/>
<dbReference type="SMART" id="SM00867">
    <property type="entry name" value="YceI"/>
    <property type="match status" value="1"/>
</dbReference>
<keyword evidence="4" id="KW-1185">Reference proteome</keyword>
<accession>A0ABW3DYH6</accession>
<gene>
    <name evidence="3" type="ORF">ACFQ08_24775</name>
</gene>
<dbReference type="InterPro" id="IPR036761">
    <property type="entry name" value="TTHA0802/YceI-like_sf"/>
</dbReference>
<name>A0ABW3DYH6_9ACTN</name>
<dbReference type="Gene3D" id="2.40.128.110">
    <property type="entry name" value="Lipid/polyisoprenoid-binding, YceI-like"/>
    <property type="match status" value="1"/>
</dbReference>
<dbReference type="InterPro" id="IPR007372">
    <property type="entry name" value="Lipid/polyisoprenoid-bd_YceI"/>
</dbReference>
<feature type="domain" description="Lipid/polyisoprenoid-binding YceI-like" evidence="2">
    <location>
        <begin position="17"/>
        <end position="191"/>
    </location>
</feature>
<dbReference type="PANTHER" id="PTHR34406:SF1">
    <property type="entry name" value="PROTEIN YCEI"/>
    <property type="match status" value="1"/>
</dbReference>
<reference evidence="4" key="1">
    <citation type="journal article" date="2019" name="Int. J. Syst. Evol. Microbiol.">
        <title>The Global Catalogue of Microorganisms (GCM) 10K type strain sequencing project: providing services to taxonomists for standard genome sequencing and annotation.</title>
        <authorList>
            <consortium name="The Broad Institute Genomics Platform"/>
            <consortium name="The Broad Institute Genome Sequencing Center for Infectious Disease"/>
            <person name="Wu L."/>
            <person name="Ma J."/>
        </authorList>
    </citation>
    <scope>NUCLEOTIDE SEQUENCE [LARGE SCALE GENOMIC DNA]</scope>
    <source>
        <strain evidence="4">CCUG 62974</strain>
    </source>
</reference>
<protein>
    <submittedName>
        <fullName evidence="3">YceI family protein</fullName>
    </submittedName>
</protein>
<evidence type="ECO:0000256" key="1">
    <source>
        <dbReference type="ARBA" id="ARBA00008812"/>
    </source>
</evidence>
<dbReference type="SUPFAM" id="SSF101874">
    <property type="entry name" value="YceI-like"/>
    <property type="match status" value="1"/>
</dbReference>
<dbReference type="Pfam" id="PF04264">
    <property type="entry name" value="YceI"/>
    <property type="match status" value="1"/>
</dbReference>
<evidence type="ECO:0000313" key="4">
    <source>
        <dbReference type="Proteomes" id="UP001597024"/>
    </source>
</evidence>
<dbReference type="EMBL" id="JBHTHX010001051">
    <property type="protein sequence ID" value="MFD0887768.1"/>
    <property type="molecule type" value="Genomic_DNA"/>
</dbReference>